<accession>A0ABR2UNF3</accession>
<feature type="transmembrane region" description="Helical" evidence="1">
    <location>
        <begin position="117"/>
        <end position="141"/>
    </location>
</feature>
<comment type="caution">
    <text evidence="2">The sequence shown here is derived from an EMBL/GenBank/DDBJ whole genome shotgun (WGS) entry which is preliminary data.</text>
</comment>
<evidence type="ECO:0000256" key="1">
    <source>
        <dbReference type="SAM" id="Phobius"/>
    </source>
</evidence>
<protein>
    <submittedName>
        <fullName evidence="2">Transmembrane protein</fullName>
    </submittedName>
</protein>
<feature type="transmembrane region" description="Helical" evidence="1">
    <location>
        <begin position="20"/>
        <end position="41"/>
    </location>
</feature>
<gene>
    <name evidence="2" type="ORF">SUNI508_09744</name>
</gene>
<sequence length="212" mass="23533">MQARRILPEEVSLQESQWTFGQILPVLLVVAPVFASVRLFASSFTEEVAVHFITNTATARGPLSTERETEATDEFVLARATQSSSSDIIWEQSKIYPFSAKLSDFPDRLISTQNSEVLWLTPCPLAVFMAFVASTFLILGYTFGYIQGSDQGAETHYTVVILWLEEPGLFETMVIGIPTGLILSIAIGFNLDNWLSYTSGVNKVWAFFLVAC</sequence>
<keyword evidence="1" id="KW-1133">Transmembrane helix</keyword>
<dbReference type="Proteomes" id="UP001408356">
    <property type="component" value="Unassembled WGS sequence"/>
</dbReference>
<keyword evidence="3" id="KW-1185">Reference proteome</keyword>
<keyword evidence="1" id="KW-0472">Membrane</keyword>
<name>A0ABR2UNF3_9PEZI</name>
<evidence type="ECO:0000313" key="3">
    <source>
        <dbReference type="Proteomes" id="UP001408356"/>
    </source>
</evidence>
<evidence type="ECO:0000313" key="2">
    <source>
        <dbReference type="EMBL" id="KAK9416164.1"/>
    </source>
</evidence>
<dbReference type="EMBL" id="JARVKF010000408">
    <property type="protein sequence ID" value="KAK9416164.1"/>
    <property type="molecule type" value="Genomic_DNA"/>
</dbReference>
<keyword evidence="1 2" id="KW-0812">Transmembrane</keyword>
<proteinExistence type="predicted"/>
<reference evidence="2 3" key="1">
    <citation type="journal article" date="2024" name="J. Plant Pathol.">
        <title>Sequence and assembly of the genome of Seiridium unicorne, isolate CBS 538.82, causal agent of cypress canker disease.</title>
        <authorList>
            <person name="Scali E."/>
            <person name="Rocca G.D."/>
            <person name="Danti R."/>
            <person name="Garbelotto M."/>
            <person name="Barberini S."/>
            <person name="Baroncelli R."/>
            <person name="Emiliani G."/>
        </authorList>
    </citation>
    <scope>NUCLEOTIDE SEQUENCE [LARGE SCALE GENOMIC DNA]</scope>
    <source>
        <strain evidence="2 3">BM-138-508</strain>
    </source>
</reference>
<feature type="transmembrane region" description="Helical" evidence="1">
    <location>
        <begin position="172"/>
        <end position="191"/>
    </location>
</feature>
<organism evidence="2 3">
    <name type="scientific">Seiridium unicorne</name>
    <dbReference type="NCBI Taxonomy" id="138068"/>
    <lineage>
        <taxon>Eukaryota</taxon>
        <taxon>Fungi</taxon>
        <taxon>Dikarya</taxon>
        <taxon>Ascomycota</taxon>
        <taxon>Pezizomycotina</taxon>
        <taxon>Sordariomycetes</taxon>
        <taxon>Xylariomycetidae</taxon>
        <taxon>Amphisphaeriales</taxon>
        <taxon>Sporocadaceae</taxon>
        <taxon>Seiridium</taxon>
    </lineage>
</organism>